<dbReference type="InterPro" id="IPR042294">
    <property type="entry name" value="SETD2_animal"/>
</dbReference>
<feature type="compositionally biased region" description="Low complexity" evidence="18">
    <location>
        <begin position="119"/>
        <end position="134"/>
    </location>
</feature>
<keyword evidence="8" id="KW-0808">Transferase</keyword>
<feature type="compositionally biased region" description="Basic and acidic residues" evidence="18">
    <location>
        <begin position="413"/>
        <end position="430"/>
    </location>
</feature>
<evidence type="ECO:0000256" key="5">
    <source>
        <dbReference type="ARBA" id="ARBA00022473"/>
    </source>
</evidence>
<feature type="compositionally biased region" description="Basic and acidic residues" evidence="18">
    <location>
        <begin position="135"/>
        <end position="148"/>
    </location>
</feature>
<dbReference type="PANTHER" id="PTHR46711">
    <property type="entry name" value="HISTONE-LYSINE N-METHYLTRANSFERASE SETD2"/>
    <property type="match status" value="1"/>
</dbReference>
<keyword evidence="7" id="KW-0489">Methyltransferase</keyword>
<dbReference type="Gene3D" id="2.20.70.10">
    <property type="match status" value="1"/>
</dbReference>
<evidence type="ECO:0000256" key="18">
    <source>
        <dbReference type="SAM" id="MobiDB-lite"/>
    </source>
</evidence>
<feature type="compositionally biased region" description="Basic and acidic residues" evidence="18">
    <location>
        <begin position="487"/>
        <end position="529"/>
    </location>
</feature>
<evidence type="ECO:0000259" key="20">
    <source>
        <dbReference type="PROSITE" id="PS50280"/>
    </source>
</evidence>
<sequence length="1725" mass="197729">MPPKRKKKVAVHVVGTVSTRSTRRQSVVNIDIPKPKAIPKNKSGASPENLASTKDAANAEHAEEFTEQIKCSFDTLVNSSPQTSKVKQGGVEKDNRALLEILQDWDDEEDDDSTDNVPTQSTQTSSITTNNQSSDYDKNKCELSENKQMELMLSEGLEEEDVQLEKTEEVTSSQTIEEYDNSTNDKDDFKVSEEDSLSRDVNIESPKDENSTSLSGGIQMEEVIIEENASVPFADDILIVESQENEQTVECEQENTVLQEEVIEEKSEQEIPDTPQVVEYKPVDDQLEEEKLPVQSEEMDCSETAIVENKESVQLDELENVLPDKEPSIIVKDTPEKMECESEDVNQCKEDTIVPEDNKEKVEEMISDAPMNFSMLTKEEKEEIYEHLENKVAEMNLAGKSVDTTLISGTTQEKADSTLELKLDTQDKPKKSQKKKERSIKKTSNEAKVPKSPPKLDKDNKVPNRQPKTKPSKPSKLPTFRTKKERKPREPKTKKSTTSEKPKKPKDNSKEQDKPDPKKSDKKLTKFEEALQGISKTDTEGEEIRRSSRIKHINVMNKKTSGWGLVKSKSETSLNDSDISDSNSFLTESDKSTPTASPKVTSKERKSKVGNGAPESPSLTPLKTDNQVVMPFKNEFNSKQRAKDPIVEARLKQFVHLKENLYKTDRSGCKEAKKMLCDCFLTQEELDNNDYGCGEECLNRLLLIECGNLCTVGDRCTNKRFQKNLFAPVEVFNTEKKGLGLRAAANIPFGEFILEYVGEVLNIDEFEKRAEGYSQDQNIHYYFMALRADAVIDATMKGNISRFINHSCDPNAETQKWTVNGELRIGFFSTRTILAGEEITFDYRFQRYGKEAQKCYCGASICRGWLGEQPDSDDEEEEEEEEEEEDGKSSAALQKHESDAVSSEFGDSKDDLKKDIKGDKDADETSSQVENDTAQPKSSPIKRRVQKKKPRIEMFEEIDQLNEEIDMLVTTGLKNQAHTLKLSRLMVRAKEPQQRAKLLRVLRRGELPCRRLFLDYHGLRLMHGYMIDAQQLVHTNKKFESVRLEMLQTLAVLPIPNKTMLQDSKVLSTVEKWASNKNSTSPDDSESNSPKDADTTLKPTDSTDCKETIKEESSEKSAEDQEEEIRFLASKLLEEWKNLKEVFRIPKKERIEQMKEHEREANKKFMQTKQNTYESEDYRKIDRYRGLTKSKVERDSNRRPKLGDKPSAEFLRLSKVERRKLFALQHELKEEERKLKQREMWRQHEMNCMLIGADPRFTAPFDPSRGYQYIWNQQIGQWQTVPLQSNPRIYHSQTAPHMNMTQLPHIQKSLPNYQYPGPINMQNNLPMQIPTLPQTGIQAHLPPIAPNPGVSQMYPGQAQIPLTTPPLPQIIQDDPSQVKFMGPIPPPAKLPPKWKCAKDKYGRPYYYHVKIRKSQWEPPPLPPELSESESSSESSTVSSDSSSDNSDSDDDIDDTKLLLEVRRQMDSIPSMSKALPDETLPETVDDIPAKTPSPDEKLEDIVDINVDELKQKALPRDEDSMDMRPSIDMRLKELDLFNDDKPPKKKRRVGLCEEIIISPRTEEDKKQFKEDLKRYKANKEKLKRQKEKILMQTKKQLKDIEMKKVKEKRLVKVKLKEKPDFNSEAAKKIKENFRTNMASTVVGSLNVYRKPDCMEGRITNNQDFKHLARKLTHFVMLKEMKHLTRIEDLTCTDNVKTKAREFIRKYMSKFGEVYIKRSDSPEFKD</sequence>
<evidence type="ECO:0000256" key="13">
    <source>
        <dbReference type="ARBA" id="ARBA00022853"/>
    </source>
</evidence>
<evidence type="ECO:0000259" key="22">
    <source>
        <dbReference type="PROSITE" id="PS51215"/>
    </source>
</evidence>
<keyword evidence="24" id="KW-1185">Reference proteome</keyword>
<dbReference type="Pfam" id="PF17907">
    <property type="entry name" value="AWS"/>
    <property type="match status" value="1"/>
</dbReference>
<keyword evidence="9" id="KW-0949">S-adenosyl-L-methionine</keyword>
<dbReference type="InterPro" id="IPR013257">
    <property type="entry name" value="SRI"/>
</dbReference>
<evidence type="ECO:0000256" key="12">
    <source>
        <dbReference type="ARBA" id="ARBA00022833"/>
    </source>
</evidence>
<evidence type="ECO:0000256" key="7">
    <source>
        <dbReference type="ARBA" id="ARBA00022603"/>
    </source>
</evidence>
<feature type="coiled-coil region" evidence="17">
    <location>
        <begin position="1565"/>
        <end position="1603"/>
    </location>
</feature>
<keyword evidence="16" id="KW-0539">Nucleus</keyword>
<feature type="region of interest" description="Disordered" evidence="18">
    <location>
        <begin position="409"/>
        <end position="626"/>
    </location>
</feature>
<dbReference type="GO" id="GO:0006355">
    <property type="term" value="P:regulation of DNA-templated transcription"/>
    <property type="evidence" value="ECO:0007669"/>
    <property type="project" value="InterPro"/>
</dbReference>
<evidence type="ECO:0000256" key="15">
    <source>
        <dbReference type="ARBA" id="ARBA00023163"/>
    </source>
</evidence>
<evidence type="ECO:0000256" key="14">
    <source>
        <dbReference type="ARBA" id="ARBA00023015"/>
    </source>
</evidence>
<dbReference type="InterPro" id="IPR036020">
    <property type="entry name" value="WW_dom_sf"/>
</dbReference>
<evidence type="ECO:0000256" key="3">
    <source>
        <dbReference type="ARBA" id="ARBA00012178"/>
    </source>
</evidence>
<comment type="subcellular location">
    <subcellularLocation>
        <location evidence="2">Chromosome</location>
    </subcellularLocation>
    <subcellularLocation>
        <location evidence="1">Nucleus</location>
    </subcellularLocation>
</comment>
<dbReference type="GO" id="GO:0030154">
    <property type="term" value="P:cell differentiation"/>
    <property type="evidence" value="ECO:0007669"/>
    <property type="project" value="UniProtKB-KW"/>
</dbReference>
<feature type="compositionally biased region" description="Polar residues" evidence="18">
    <location>
        <begin position="617"/>
        <end position="626"/>
    </location>
</feature>
<evidence type="ECO:0000256" key="9">
    <source>
        <dbReference type="ARBA" id="ARBA00022691"/>
    </source>
</evidence>
<feature type="domain" description="SET" evidence="20">
    <location>
        <begin position="727"/>
        <end position="844"/>
    </location>
</feature>
<evidence type="ECO:0000256" key="1">
    <source>
        <dbReference type="ARBA" id="ARBA00004123"/>
    </source>
</evidence>
<dbReference type="InterPro" id="IPR044437">
    <property type="entry name" value="SETD2/Set2_SET"/>
</dbReference>
<keyword evidence="10" id="KW-0479">Metal-binding</keyword>
<keyword evidence="14" id="KW-0805">Transcription regulation</keyword>
<feature type="region of interest" description="Disordered" evidence="18">
    <location>
        <begin position="1416"/>
        <end position="1452"/>
    </location>
</feature>
<dbReference type="InterPro" id="IPR003616">
    <property type="entry name" value="Post-SET_dom"/>
</dbReference>
<organism evidence="23 24">
    <name type="scientific">Phyllotreta striolata</name>
    <name type="common">Striped flea beetle</name>
    <name type="synonym">Crioceris striolata</name>
    <dbReference type="NCBI Taxonomy" id="444603"/>
    <lineage>
        <taxon>Eukaryota</taxon>
        <taxon>Metazoa</taxon>
        <taxon>Ecdysozoa</taxon>
        <taxon>Arthropoda</taxon>
        <taxon>Hexapoda</taxon>
        <taxon>Insecta</taxon>
        <taxon>Pterygota</taxon>
        <taxon>Neoptera</taxon>
        <taxon>Endopterygota</taxon>
        <taxon>Coleoptera</taxon>
        <taxon>Polyphaga</taxon>
        <taxon>Cucujiformia</taxon>
        <taxon>Chrysomeloidea</taxon>
        <taxon>Chrysomelidae</taxon>
        <taxon>Galerucinae</taxon>
        <taxon>Alticini</taxon>
        <taxon>Phyllotreta</taxon>
    </lineage>
</organism>
<evidence type="ECO:0000256" key="2">
    <source>
        <dbReference type="ARBA" id="ARBA00004286"/>
    </source>
</evidence>
<dbReference type="GO" id="GO:0005634">
    <property type="term" value="C:nucleus"/>
    <property type="evidence" value="ECO:0007669"/>
    <property type="project" value="UniProtKB-SubCell"/>
</dbReference>
<feature type="compositionally biased region" description="Basic residues" evidence="18">
    <location>
        <begin position="940"/>
        <end position="949"/>
    </location>
</feature>
<feature type="region of interest" description="Disordered" evidence="18">
    <location>
        <begin position="1467"/>
        <end position="1499"/>
    </location>
</feature>
<dbReference type="Gene3D" id="1.10.1740.100">
    <property type="entry name" value="Set2, Rpb1 interacting domain"/>
    <property type="match status" value="1"/>
</dbReference>
<feature type="region of interest" description="Disordered" evidence="18">
    <location>
        <begin position="1073"/>
        <end position="1122"/>
    </location>
</feature>
<evidence type="ECO:0000313" key="24">
    <source>
        <dbReference type="Proteomes" id="UP001153712"/>
    </source>
</evidence>
<keyword evidence="12" id="KW-0862">Zinc</keyword>
<dbReference type="PROSITE" id="PS50280">
    <property type="entry name" value="SET"/>
    <property type="match status" value="1"/>
</dbReference>
<feature type="compositionally biased region" description="Basic and acidic residues" evidence="18">
    <location>
        <begin position="537"/>
        <end position="546"/>
    </location>
</feature>
<dbReference type="GO" id="GO:0046872">
    <property type="term" value="F:metal ion binding"/>
    <property type="evidence" value="ECO:0007669"/>
    <property type="project" value="UniProtKB-KW"/>
</dbReference>
<dbReference type="GO" id="GO:0032259">
    <property type="term" value="P:methylation"/>
    <property type="evidence" value="ECO:0007669"/>
    <property type="project" value="UniProtKB-KW"/>
</dbReference>
<dbReference type="OrthoDB" id="308383at2759"/>
<accession>A0A9N9XJ46</accession>
<feature type="domain" description="WW" evidence="19">
    <location>
        <begin position="1388"/>
        <end position="1421"/>
    </location>
</feature>
<feature type="compositionally biased region" description="Acidic residues" evidence="18">
    <location>
        <begin position="870"/>
        <end position="886"/>
    </location>
</feature>
<dbReference type="SUPFAM" id="SSF82199">
    <property type="entry name" value="SET domain"/>
    <property type="match status" value="1"/>
</dbReference>
<dbReference type="PROSITE" id="PS51215">
    <property type="entry name" value="AWS"/>
    <property type="match status" value="1"/>
</dbReference>
<dbReference type="PROSITE" id="PS50020">
    <property type="entry name" value="WW_DOMAIN_2"/>
    <property type="match status" value="1"/>
</dbReference>
<dbReference type="Pfam" id="PF00856">
    <property type="entry name" value="SET"/>
    <property type="match status" value="1"/>
</dbReference>
<evidence type="ECO:0000256" key="6">
    <source>
        <dbReference type="ARBA" id="ARBA00022553"/>
    </source>
</evidence>
<feature type="compositionally biased region" description="Basic residues" evidence="18">
    <location>
        <begin position="431"/>
        <end position="441"/>
    </location>
</feature>
<dbReference type="PANTHER" id="PTHR46711:SF1">
    <property type="entry name" value="HISTONE-LYSINE N-METHYLTRANSFERASE SETD2"/>
    <property type="match status" value="1"/>
</dbReference>
<dbReference type="InterPro" id="IPR001202">
    <property type="entry name" value="WW_dom"/>
</dbReference>
<dbReference type="InterPro" id="IPR038190">
    <property type="entry name" value="SRI_sf"/>
</dbReference>
<dbReference type="CDD" id="cd19172">
    <property type="entry name" value="SET_SETD2"/>
    <property type="match status" value="1"/>
</dbReference>
<dbReference type="Pfam" id="PF00397">
    <property type="entry name" value="WW"/>
    <property type="match status" value="1"/>
</dbReference>
<feature type="domain" description="Post-SET" evidence="21">
    <location>
        <begin position="851"/>
        <end position="867"/>
    </location>
</feature>
<evidence type="ECO:0000256" key="16">
    <source>
        <dbReference type="ARBA" id="ARBA00023242"/>
    </source>
</evidence>
<dbReference type="SUPFAM" id="SSF51045">
    <property type="entry name" value="WW domain"/>
    <property type="match status" value="1"/>
</dbReference>
<feature type="compositionally biased region" description="Basic and acidic residues" evidence="18">
    <location>
        <begin position="443"/>
        <end position="462"/>
    </location>
</feature>
<dbReference type="InterPro" id="IPR001214">
    <property type="entry name" value="SET_dom"/>
</dbReference>
<evidence type="ECO:0000256" key="17">
    <source>
        <dbReference type="SAM" id="Coils"/>
    </source>
</evidence>
<dbReference type="SMART" id="SM00508">
    <property type="entry name" value="PostSET"/>
    <property type="match status" value="1"/>
</dbReference>
<evidence type="ECO:0000256" key="11">
    <source>
        <dbReference type="ARBA" id="ARBA00022782"/>
    </source>
</evidence>
<dbReference type="SMART" id="SM00570">
    <property type="entry name" value="AWS"/>
    <property type="match status" value="1"/>
</dbReference>
<name>A0A9N9XJ46_PHYSR</name>
<evidence type="ECO:0000256" key="10">
    <source>
        <dbReference type="ARBA" id="ARBA00022723"/>
    </source>
</evidence>
<keyword evidence="4" id="KW-0158">Chromosome</keyword>
<dbReference type="InterPro" id="IPR006560">
    <property type="entry name" value="AWS_dom"/>
</dbReference>
<evidence type="ECO:0000313" key="23">
    <source>
        <dbReference type="EMBL" id="CAG9853837.1"/>
    </source>
</evidence>
<feature type="region of interest" description="Disordered" evidence="18">
    <location>
        <begin position="867"/>
        <end position="949"/>
    </location>
</feature>
<dbReference type="PROSITE" id="PS01159">
    <property type="entry name" value="WW_DOMAIN_1"/>
    <property type="match status" value="1"/>
</dbReference>
<feature type="compositionally biased region" description="Basic and acidic residues" evidence="18">
    <location>
        <begin position="1089"/>
        <end position="1119"/>
    </location>
</feature>
<feature type="compositionally biased region" description="Low complexity" evidence="18">
    <location>
        <begin position="1428"/>
        <end position="1445"/>
    </location>
</feature>
<feature type="region of interest" description="Disordered" evidence="18">
    <location>
        <begin position="79"/>
        <end position="216"/>
    </location>
</feature>
<gene>
    <name evidence="23" type="ORF">PHYEVI_LOCUS304</name>
</gene>
<dbReference type="CDD" id="cd00201">
    <property type="entry name" value="WW"/>
    <property type="match status" value="1"/>
</dbReference>
<feature type="compositionally biased region" description="Polar residues" evidence="18">
    <location>
        <begin position="925"/>
        <end position="938"/>
    </location>
</feature>
<dbReference type="SMART" id="SM00456">
    <property type="entry name" value="WW"/>
    <property type="match status" value="1"/>
</dbReference>
<dbReference type="GO" id="GO:0140955">
    <property type="term" value="F:histone H3K36 trimethyltransferase activity"/>
    <property type="evidence" value="ECO:0007669"/>
    <property type="project" value="UniProtKB-EC"/>
</dbReference>
<feature type="compositionally biased region" description="Acidic residues" evidence="18">
    <location>
        <begin position="103"/>
        <end position="114"/>
    </location>
</feature>
<evidence type="ECO:0000256" key="8">
    <source>
        <dbReference type="ARBA" id="ARBA00022679"/>
    </source>
</evidence>
<keyword evidence="15" id="KW-0804">Transcription</keyword>
<feature type="compositionally biased region" description="Polar residues" evidence="18">
    <location>
        <begin position="1075"/>
        <end position="1088"/>
    </location>
</feature>
<keyword evidence="11" id="KW-0221">Differentiation</keyword>
<keyword evidence="13" id="KW-0156">Chromatin regulator</keyword>
<dbReference type="Proteomes" id="UP001153712">
    <property type="component" value="Chromosome 1"/>
</dbReference>
<dbReference type="GO" id="GO:0005694">
    <property type="term" value="C:chromosome"/>
    <property type="evidence" value="ECO:0007669"/>
    <property type="project" value="UniProtKB-SubCell"/>
</dbReference>
<keyword evidence="6" id="KW-0597">Phosphoprotein</keyword>
<feature type="compositionally biased region" description="Polar residues" evidence="18">
    <location>
        <begin position="43"/>
        <end position="52"/>
    </location>
</feature>
<evidence type="ECO:0000256" key="4">
    <source>
        <dbReference type="ARBA" id="ARBA00022454"/>
    </source>
</evidence>
<keyword evidence="17" id="KW-0175">Coiled coil</keyword>
<feature type="compositionally biased region" description="Basic and acidic residues" evidence="18">
    <location>
        <begin position="183"/>
        <end position="210"/>
    </location>
</feature>
<feature type="domain" description="AWS" evidence="22">
    <location>
        <begin position="672"/>
        <end position="725"/>
    </location>
</feature>
<evidence type="ECO:0000259" key="21">
    <source>
        <dbReference type="PROSITE" id="PS50868"/>
    </source>
</evidence>
<dbReference type="EMBL" id="OU900094">
    <property type="protein sequence ID" value="CAG9853837.1"/>
    <property type="molecule type" value="Genomic_DNA"/>
</dbReference>
<keyword evidence="5" id="KW-0217">Developmental protein</keyword>
<dbReference type="PROSITE" id="PS50868">
    <property type="entry name" value="POST_SET"/>
    <property type="match status" value="1"/>
</dbReference>
<dbReference type="InterPro" id="IPR046341">
    <property type="entry name" value="SET_dom_sf"/>
</dbReference>
<proteinExistence type="predicted"/>
<dbReference type="EC" id="2.1.1.359" evidence="3"/>
<protein>
    <recommendedName>
        <fullName evidence="3">[histone H3]-lysine(36) N-trimethyltransferase</fullName>
        <ecNumber evidence="3">2.1.1.359</ecNumber>
    </recommendedName>
</protein>
<dbReference type="Gene3D" id="2.170.270.10">
    <property type="entry name" value="SET domain"/>
    <property type="match status" value="1"/>
</dbReference>
<dbReference type="Pfam" id="PF08236">
    <property type="entry name" value="SRI"/>
    <property type="match status" value="1"/>
</dbReference>
<evidence type="ECO:0000259" key="19">
    <source>
        <dbReference type="PROSITE" id="PS50020"/>
    </source>
</evidence>
<reference evidence="23" key="1">
    <citation type="submission" date="2022-01" db="EMBL/GenBank/DDBJ databases">
        <authorList>
            <person name="King R."/>
        </authorList>
    </citation>
    <scope>NUCLEOTIDE SEQUENCE</scope>
</reference>
<dbReference type="FunFam" id="2.170.270.10:FF:000016">
    <property type="entry name" value="Histone-lysine N-methyltransferase"/>
    <property type="match status" value="1"/>
</dbReference>
<feature type="compositionally biased region" description="Basic and acidic residues" evidence="18">
    <location>
        <begin position="906"/>
        <end position="920"/>
    </location>
</feature>
<dbReference type="SMART" id="SM00317">
    <property type="entry name" value="SET"/>
    <property type="match status" value="1"/>
</dbReference>
<feature type="region of interest" description="Disordered" evidence="18">
    <location>
        <begin position="33"/>
        <end position="62"/>
    </location>
</feature>
<feature type="compositionally biased region" description="Low complexity" evidence="18">
    <location>
        <begin position="573"/>
        <end position="584"/>
    </location>
</feature>